<dbReference type="EMBL" id="BAABHF010000022">
    <property type="protein sequence ID" value="GAA4497248.1"/>
    <property type="molecule type" value="Genomic_DNA"/>
</dbReference>
<dbReference type="Proteomes" id="UP001500503">
    <property type="component" value="Unassembled WGS sequence"/>
</dbReference>
<keyword evidence="1" id="KW-0732">Signal</keyword>
<protein>
    <recommendedName>
        <fullName evidence="2">DUF4214 domain-containing protein</fullName>
    </recommendedName>
</protein>
<evidence type="ECO:0000256" key="1">
    <source>
        <dbReference type="SAM" id="SignalP"/>
    </source>
</evidence>
<dbReference type="InterPro" id="IPR025282">
    <property type="entry name" value="DUF4214"/>
</dbReference>
<reference evidence="4" key="1">
    <citation type="journal article" date="2019" name="Int. J. Syst. Evol. Microbiol.">
        <title>The Global Catalogue of Microorganisms (GCM) 10K type strain sequencing project: providing services to taxonomists for standard genome sequencing and annotation.</title>
        <authorList>
            <consortium name="The Broad Institute Genomics Platform"/>
            <consortium name="The Broad Institute Genome Sequencing Center for Infectious Disease"/>
            <person name="Wu L."/>
            <person name="Ma J."/>
        </authorList>
    </citation>
    <scope>NUCLEOTIDE SEQUENCE [LARGE SCALE GENOMIC DNA]</scope>
    <source>
        <strain evidence="4">JCM 17933</strain>
    </source>
</reference>
<feature type="signal peptide" evidence="1">
    <location>
        <begin position="1"/>
        <end position="26"/>
    </location>
</feature>
<sequence>MALRRWALAAVTLGATVLVPVTAAHADAGYVPGQFIAKQYTEALGRLPDQVGWQGDVAYFQSDGCNATTLANVGRSIYTSSEFTGLGYDDAAKVLALYRGSVNREPDKPGFDHWIGQLKGGMAWPTVVDKFFTGGEFAALVPKICTGVKDGSGSSYQFGTVPALTLPTSGSGFAGSGAELQQTLDATPKGGTVYLAQKAVVRLGAKLRIPAGVTLATTGRPDPRHYASMGRLVRDGAFNDRLVELGDGAHLENVWVDGARDTPENSDASRDNVVLDGGTGTSVTNSKISNSAGPQAVYALGAFDGYACADVRISGNVITAYSSDHVKTNTWSDGVAVTCQDATVSDNQIVDASDVPIVLYRSQPVTGATVAQRSRVTGNTVLNAGNSAYGGLGLDPLPSDTPGTVGFTGATISGNTMWTSPNAHYVIGLVDGTRSWFGPKSNTGSGGEISANTTGSQTARVVTGIGATGMLNTKITGNTMKWSHVSGVSKCPNVDFAASISAGTASGTFSPTPVDVAFDSCV</sequence>
<evidence type="ECO:0000313" key="3">
    <source>
        <dbReference type="EMBL" id="GAA4497248.1"/>
    </source>
</evidence>
<dbReference type="Pfam" id="PF13946">
    <property type="entry name" value="DUF4214"/>
    <property type="match status" value="1"/>
</dbReference>
<accession>A0ABP8Q4M7</accession>
<feature type="chain" id="PRO_5045668102" description="DUF4214 domain-containing protein" evidence="1">
    <location>
        <begin position="27"/>
        <end position="522"/>
    </location>
</feature>
<gene>
    <name evidence="3" type="ORF">GCM10023191_040430</name>
</gene>
<feature type="domain" description="DUF4214" evidence="2">
    <location>
        <begin position="76"/>
        <end position="140"/>
    </location>
</feature>
<keyword evidence="4" id="KW-1185">Reference proteome</keyword>
<evidence type="ECO:0000313" key="4">
    <source>
        <dbReference type="Proteomes" id="UP001500503"/>
    </source>
</evidence>
<comment type="caution">
    <text evidence="3">The sequence shown here is derived from an EMBL/GenBank/DDBJ whole genome shotgun (WGS) entry which is preliminary data.</text>
</comment>
<dbReference type="InterPro" id="IPR011050">
    <property type="entry name" value="Pectin_lyase_fold/virulence"/>
</dbReference>
<organism evidence="3 4">
    <name type="scientific">Actinoallomurus oryzae</name>
    <dbReference type="NCBI Taxonomy" id="502180"/>
    <lineage>
        <taxon>Bacteria</taxon>
        <taxon>Bacillati</taxon>
        <taxon>Actinomycetota</taxon>
        <taxon>Actinomycetes</taxon>
        <taxon>Streptosporangiales</taxon>
        <taxon>Thermomonosporaceae</taxon>
        <taxon>Actinoallomurus</taxon>
    </lineage>
</organism>
<proteinExistence type="predicted"/>
<dbReference type="SMART" id="SM00710">
    <property type="entry name" value="PbH1"/>
    <property type="match status" value="5"/>
</dbReference>
<dbReference type="RefSeq" id="WP_345465846.1">
    <property type="nucleotide sequence ID" value="NZ_BAABHF010000022.1"/>
</dbReference>
<name>A0ABP8Q4M7_9ACTN</name>
<dbReference type="InterPro" id="IPR006626">
    <property type="entry name" value="PbH1"/>
</dbReference>
<dbReference type="SUPFAM" id="SSF51126">
    <property type="entry name" value="Pectin lyase-like"/>
    <property type="match status" value="1"/>
</dbReference>
<evidence type="ECO:0000259" key="2">
    <source>
        <dbReference type="Pfam" id="PF13946"/>
    </source>
</evidence>